<evidence type="ECO:0000313" key="2">
    <source>
        <dbReference type="EMBL" id="KZC25352.1"/>
    </source>
</evidence>
<keyword evidence="3" id="KW-1185">Reference proteome</keyword>
<feature type="region of interest" description="Disordered" evidence="1">
    <location>
        <begin position="36"/>
        <end position="55"/>
    </location>
</feature>
<proteinExistence type="predicted"/>
<evidence type="ECO:0000313" key="3">
    <source>
        <dbReference type="Proteomes" id="UP000076131"/>
    </source>
</evidence>
<accession>A0A154QMZ5</accession>
<dbReference type="STRING" id="416169.RHOFW104T7_03935"/>
<organism evidence="2 3">
    <name type="scientific">Rhodanobacter thiooxydans</name>
    <dbReference type="NCBI Taxonomy" id="416169"/>
    <lineage>
        <taxon>Bacteria</taxon>
        <taxon>Pseudomonadati</taxon>
        <taxon>Pseudomonadota</taxon>
        <taxon>Gammaproteobacteria</taxon>
        <taxon>Lysobacterales</taxon>
        <taxon>Rhodanobacteraceae</taxon>
        <taxon>Rhodanobacter</taxon>
    </lineage>
</organism>
<name>A0A154QMZ5_9GAMM</name>
<dbReference type="RefSeq" id="WP_008433287.1">
    <property type="nucleotide sequence ID" value="NZ_LVJS01000003.1"/>
</dbReference>
<comment type="caution">
    <text evidence="2">The sequence shown here is derived from an EMBL/GenBank/DDBJ whole genome shotgun (WGS) entry which is preliminary data.</text>
</comment>
<gene>
    <name evidence="2" type="ORF">RHOFW104T7_03935</name>
</gene>
<dbReference type="EMBL" id="LVJS01000003">
    <property type="protein sequence ID" value="KZC25352.1"/>
    <property type="molecule type" value="Genomic_DNA"/>
</dbReference>
<protein>
    <submittedName>
        <fullName evidence="2">Ribonucleotide reductase subunit alpha</fullName>
    </submittedName>
</protein>
<dbReference type="Proteomes" id="UP000076131">
    <property type="component" value="Unassembled WGS sequence"/>
</dbReference>
<sequence>MALTSFQDLLDASRRQPEPQRLLFVFARVELPEAATDAQRERAARGEGGNLSPSLCVDKAPEEVASFAALVEESATTGLPWDIVCVASLSGRAGVPPGTDEAAQPLRFMVNAINNGRVAEFAAFDREGHVLQFC</sequence>
<evidence type="ECO:0000256" key="1">
    <source>
        <dbReference type="SAM" id="MobiDB-lite"/>
    </source>
</evidence>
<dbReference type="eggNOG" id="ENOG5032S32">
    <property type="taxonomic scope" value="Bacteria"/>
</dbReference>
<reference evidence="2 3" key="1">
    <citation type="journal article" date="2016" name="MBio">
        <title>Lateral Gene Transfer in a Heavy Metal-Contaminated-Groundwater Microbial Community.</title>
        <authorList>
            <person name="Hemme C.L."/>
            <person name="Green S.J."/>
            <person name="Rishishwar L."/>
            <person name="Prakash O."/>
            <person name="Pettenato A."/>
            <person name="Chakraborty R."/>
            <person name="Deutschbauer A.M."/>
            <person name="Van Nostrand J.D."/>
            <person name="Wu L."/>
            <person name="He Z."/>
            <person name="Jordan I.K."/>
            <person name="Hazen T.C."/>
            <person name="Arkin A.P."/>
            <person name="Kostka J.E."/>
            <person name="Zhou J."/>
        </authorList>
    </citation>
    <scope>NUCLEOTIDE SEQUENCE [LARGE SCALE GENOMIC DNA]</scope>
    <source>
        <strain evidence="2 3">FW104-T7</strain>
    </source>
</reference>
<dbReference type="AlphaFoldDB" id="A0A154QMZ5"/>